<dbReference type="KEGG" id="pya:PYCH_04300"/>
<dbReference type="GeneID" id="10837006"/>
<dbReference type="HOGENOM" id="CLU_1682792_0_0_2"/>
<evidence type="ECO:0000313" key="1">
    <source>
        <dbReference type="EMBL" id="AEH24120.1"/>
    </source>
</evidence>
<dbReference type="Proteomes" id="UP000008386">
    <property type="component" value="Chromosome"/>
</dbReference>
<accession>F8AHC3</accession>
<proteinExistence type="predicted"/>
<reference evidence="1 2" key="1">
    <citation type="journal article" date="2011" name="J. Bacteriol.">
        <title>Complete genome sequence of the obligate piezophilic hyperthermophilic archaeon Pyrococcus yayanosii CH1.</title>
        <authorList>
            <person name="Jun X."/>
            <person name="Lupeng L."/>
            <person name="Minjuan X."/>
            <person name="Oger P."/>
            <person name="Fengping W."/>
            <person name="Jebbar M."/>
            <person name="Xiang X."/>
        </authorList>
    </citation>
    <scope>NUCLEOTIDE SEQUENCE [LARGE SCALE GENOMIC DNA]</scope>
    <source>
        <strain evidence="2">CH1 / JCM 16557</strain>
    </source>
</reference>
<sequence length="155" mass="17325">MKVEGLVASLRNAETIKELFTILRKKGAPVIELDGERFLIVVEGDFEGKPFWTEINGVKANMALGDAMLNSASVPFKCKRPYTGGNLILVRTSEIEASEFLIAYRDGGVLYFHVKDGEVKEISSQEYEALKEKMPEFKVRSFSDEQMEGMGAFFG</sequence>
<organism evidence="1 2">
    <name type="scientific">Pyrococcus yayanosii (strain CH1 / JCM 16557)</name>
    <dbReference type="NCBI Taxonomy" id="529709"/>
    <lineage>
        <taxon>Archaea</taxon>
        <taxon>Methanobacteriati</taxon>
        <taxon>Methanobacteriota</taxon>
        <taxon>Thermococci</taxon>
        <taxon>Thermococcales</taxon>
        <taxon>Thermococcaceae</taxon>
        <taxon>Pyrococcus</taxon>
    </lineage>
</organism>
<dbReference type="RefSeq" id="WP_013905177.1">
    <property type="nucleotide sequence ID" value="NC_015680.1"/>
</dbReference>
<dbReference type="STRING" id="529709.PYCH_04300"/>
<dbReference type="AlphaFoldDB" id="F8AHC3"/>
<dbReference type="OrthoDB" id="85216at2157"/>
<gene>
    <name evidence="1" type="ordered locus">PYCH_04300</name>
</gene>
<protein>
    <submittedName>
        <fullName evidence="1">Uncharacterized protein</fullName>
    </submittedName>
</protein>
<name>F8AHC3_PYRYC</name>
<dbReference type="eggNOG" id="arCOG05811">
    <property type="taxonomic scope" value="Archaea"/>
</dbReference>
<keyword evidence="2" id="KW-1185">Reference proteome</keyword>
<dbReference type="EMBL" id="CP002779">
    <property type="protein sequence ID" value="AEH24120.1"/>
    <property type="molecule type" value="Genomic_DNA"/>
</dbReference>
<evidence type="ECO:0000313" key="2">
    <source>
        <dbReference type="Proteomes" id="UP000008386"/>
    </source>
</evidence>